<organism evidence="1">
    <name type="scientific">Rhizophora mucronata</name>
    <name type="common">Asiatic mangrove</name>
    <dbReference type="NCBI Taxonomy" id="61149"/>
    <lineage>
        <taxon>Eukaryota</taxon>
        <taxon>Viridiplantae</taxon>
        <taxon>Streptophyta</taxon>
        <taxon>Embryophyta</taxon>
        <taxon>Tracheophyta</taxon>
        <taxon>Spermatophyta</taxon>
        <taxon>Magnoliopsida</taxon>
        <taxon>eudicotyledons</taxon>
        <taxon>Gunneridae</taxon>
        <taxon>Pentapetalae</taxon>
        <taxon>rosids</taxon>
        <taxon>fabids</taxon>
        <taxon>Malpighiales</taxon>
        <taxon>Rhizophoraceae</taxon>
        <taxon>Rhizophora</taxon>
    </lineage>
</organism>
<reference evidence="1" key="1">
    <citation type="submission" date="2018-02" db="EMBL/GenBank/DDBJ databases">
        <title>Rhizophora mucronata_Transcriptome.</title>
        <authorList>
            <person name="Meera S.P."/>
            <person name="Sreeshan A."/>
            <person name="Augustine A."/>
        </authorList>
    </citation>
    <scope>NUCLEOTIDE SEQUENCE</scope>
    <source>
        <tissue evidence="1">Leaf</tissue>
    </source>
</reference>
<dbReference type="AlphaFoldDB" id="A0A2P2LQR7"/>
<evidence type="ECO:0000313" key="1">
    <source>
        <dbReference type="EMBL" id="MBX20306.1"/>
    </source>
</evidence>
<protein>
    <submittedName>
        <fullName evidence="1">Uncharacterized protein</fullName>
    </submittedName>
</protein>
<dbReference type="EMBL" id="GGEC01039822">
    <property type="protein sequence ID" value="MBX20306.1"/>
    <property type="molecule type" value="Transcribed_RNA"/>
</dbReference>
<sequence>MHFSDATFHTKTKVMDFDRRNPCWKQKLLNAVRKEILVSPQILVGGIHVDFVCLRHLKFERL</sequence>
<accession>A0A2P2LQR7</accession>
<name>A0A2P2LQR7_RHIMU</name>
<proteinExistence type="predicted"/>